<dbReference type="GO" id="GO:0006260">
    <property type="term" value="P:DNA replication"/>
    <property type="evidence" value="ECO:0007669"/>
    <property type="project" value="UniProtKB-KW"/>
</dbReference>
<evidence type="ECO:0000256" key="7">
    <source>
        <dbReference type="ARBA" id="ARBA00022499"/>
    </source>
</evidence>
<keyword evidence="15" id="KW-0862">Zinc</keyword>
<dbReference type="GO" id="GO:0008270">
    <property type="term" value="F:zinc ion binding"/>
    <property type="evidence" value="ECO:0007669"/>
    <property type="project" value="UniProtKB-KW"/>
</dbReference>
<feature type="domain" description="UmuC" evidence="28">
    <location>
        <begin position="5"/>
        <end position="253"/>
    </location>
</feature>
<keyword evidence="19" id="KW-0238">DNA-binding</keyword>
<keyword evidence="22" id="KW-0704">Schiff base</keyword>
<dbReference type="Gene3D" id="1.10.150.20">
    <property type="entry name" value="5' to 3' exonuclease, C-terminal subdomain"/>
    <property type="match status" value="1"/>
</dbReference>
<dbReference type="PANTHER" id="PTHR45873:SF1">
    <property type="entry name" value="DNA POLYMERASE ETA"/>
    <property type="match status" value="1"/>
</dbReference>
<evidence type="ECO:0000256" key="16">
    <source>
        <dbReference type="ARBA" id="ARBA00022842"/>
    </source>
</evidence>
<reference evidence="31" key="1">
    <citation type="submission" date="2025-08" db="UniProtKB">
        <authorList>
            <consortium name="RefSeq"/>
        </authorList>
    </citation>
    <scope>IDENTIFICATION</scope>
    <source>
        <tissue evidence="31">Gonads</tissue>
    </source>
</reference>
<dbReference type="InterPro" id="IPR041298">
    <property type="entry name" value="UBZ3"/>
</dbReference>
<dbReference type="GO" id="GO:0006281">
    <property type="term" value="P:DNA repair"/>
    <property type="evidence" value="ECO:0007669"/>
    <property type="project" value="UniProtKB-KW"/>
</dbReference>
<evidence type="ECO:0000256" key="26">
    <source>
        <dbReference type="ARBA" id="ARBA00080427"/>
    </source>
</evidence>
<evidence type="ECO:0000256" key="18">
    <source>
        <dbReference type="ARBA" id="ARBA00022932"/>
    </source>
</evidence>
<evidence type="ECO:0000256" key="20">
    <source>
        <dbReference type="ARBA" id="ARBA00023204"/>
    </source>
</evidence>
<feature type="region of interest" description="Disordered" evidence="27">
    <location>
        <begin position="661"/>
        <end position="695"/>
    </location>
</feature>
<evidence type="ECO:0000256" key="19">
    <source>
        <dbReference type="ARBA" id="ARBA00023125"/>
    </source>
</evidence>
<comment type="catalytic activity">
    <reaction evidence="24">
        <text>DNA(n) + a 2'-deoxyribonucleoside 5'-triphosphate = DNA(n+1) + diphosphate</text>
        <dbReference type="Rhea" id="RHEA:22508"/>
        <dbReference type="Rhea" id="RHEA-COMP:17339"/>
        <dbReference type="Rhea" id="RHEA-COMP:17340"/>
        <dbReference type="ChEBI" id="CHEBI:33019"/>
        <dbReference type="ChEBI" id="CHEBI:61560"/>
        <dbReference type="ChEBI" id="CHEBI:173112"/>
        <dbReference type="EC" id="2.7.7.7"/>
    </reaction>
</comment>
<dbReference type="Pfam" id="PF00817">
    <property type="entry name" value="IMS"/>
    <property type="match status" value="1"/>
</dbReference>
<evidence type="ECO:0000256" key="10">
    <source>
        <dbReference type="ARBA" id="ARBA00022695"/>
    </source>
</evidence>
<dbReference type="EC" id="2.7.7.7" evidence="5"/>
<gene>
    <name evidence="31" type="primary">LOC106180842</name>
</gene>
<feature type="domain" description="UBZ3-type" evidence="29">
    <location>
        <begin position="621"/>
        <end position="655"/>
    </location>
</feature>
<dbReference type="InterPro" id="IPR036775">
    <property type="entry name" value="DNA_pol_Y-fam_lit_finger_sf"/>
</dbReference>
<evidence type="ECO:0000256" key="21">
    <source>
        <dbReference type="ARBA" id="ARBA00023242"/>
    </source>
</evidence>
<keyword evidence="8" id="KW-0237">DNA synthesis</keyword>
<evidence type="ECO:0000256" key="12">
    <source>
        <dbReference type="ARBA" id="ARBA00022723"/>
    </source>
</evidence>
<keyword evidence="6" id="KW-0515">Mutator protein</keyword>
<dbReference type="Gene3D" id="3.40.1170.60">
    <property type="match status" value="1"/>
</dbReference>
<keyword evidence="30" id="KW-1185">Reference proteome</keyword>
<evidence type="ECO:0000256" key="1">
    <source>
        <dbReference type="ARBA" id="ARBA00001936"/>
    </source>
</evidence>
<dbReference type="Pfam" id="PF11799">
    <property type="entry name" value="IMS_C"/>
    <property type="match status" value="1"/>
</dbReference>
<dbReference type="STRING" id="7574.A0A1S3KD68"/>
<dbReference type="Pfam" id="PF18439">
    <property type="entry name" value="zf_UBZ"/>
    <property type="match status" value="1"/>
</dbReference>
<dbReference type="GO" id="GO:0005634">
    <property type="term" value="C:nucleus"/>
    <property type="evidence" value="ECO:0007669"/>
    <property type="project" value="UniProtKB-SubCell"/>
</dbReference>
<evidence type="ECO:0000256" key="11">
    <source>
        <dbReference type="ARBA" id="ARBA00022705"/>
    </source>
</evidence>
<comment type="subunit">
    <text evidence="25">Interacts with REV1. Interacts with monoubiquitinated PCNA, but not unmodified PCNA. Interacts with POLI; this interaction targets POLI to the replication machinery. Interacts with PALB2 and BRCA2; the interactions are direct and are required to sustain the recruitment of POLH at blocked replication forks and to stimulate POLH-dependent DNA synthesis on D loop substrates. Interacts (via C-terminus) with TRAIP. Interacts with ubiquitin. Interacts with POLDIP2.</text>
</comment>
<evidence type="ECO:0000256" key="6">
    <source>
        <dbReference type="ARBA" id="ARBA00022457"/>
    </source>
</evidence>
<comment type="subcellular location">
    <subcellularLocation>
        <location evidence="3">Nucleus</location>
    </subcellularLocation>
</comment>
<dbReference type="InterPro" id="IPR017961">
    <property type="entry name" value="DNA_pol_Y-fam_little_finger"/>
</dbReference>
<dbReference type="FunFam" id="3.40.1170.60:FF:000003">
    <property type="entry name" value="DNA polymerase eta"/>
    <property type="match status" value="1"/>
</dbReference>
<evidence type="ECO:0000256" key="17">
    <source>
        <dbReference type="ARBA" id="ARBA00022843"/>
    </source>
</evidence>
<name>A0A1S3KD68_LINAN</name>
<evidence type="ECO:0000313" key="30">
    <source>
        <dbReference type="Proteomes" id="UP000085678"/>
    </source>
</evidence>
<evidence type="ECO:0000256" key="27">
    <source>
        <dbReference type="SAM" id="MobiDB-lite"/>
    </source>
</evidence>
<protein>
    <recommendedName>
        <fullName evidence="23">DNA polymerase eta</fullName>
        <ecNumber evidence="5">2.7.7.7</ecNumber>
    </recommendedName>
    <alternativeName>
        <fullName evidence="26">RAD30 homolog A</fullName>
    </alternativeName>
</protein>
<dbReference type="Proteomes" id="UP000085678">
    <property type="component" value="Unplaced"/>
</dbReference>
<keyword evidence="13" id="KW-0227">DNA damage</keyword>
<dbReference type="GeneID" id="106180842"/>
<evidence type="ECO:0000256" key="23">
    <source>
        <dbReference type="ARBA" id="ARBA00044975"/>
    </source>
</evidence>
<evidence type="ECO:0000256" key="2">
    <source>
        <dbReference type="ARBA" id="ARBA00001946"/>
    </source>
</evidence>
<accession>A0A1S3KD68</accession>
<dbReference type="SUPFAM" id="SSF100879">
    <property type="entry name" value="Lesion bypass DNA polymerase (Y-family), little finger domain"/>
    <property type="match status" value="1"/>
</dbReference>
<comment type="similarity">
    <text evidence="4">Belongs to the DNA polymerase type-Y family.</text>
</comment>
<keyword evidence="7" id="KW-1017">Isopeptide bond</keyword>
<dbReference type="FunFam" id="1.10.150.20:FF:000014">
    <property type="entry name" value="Polymerase (DNA directed), eta"/>
    <property type="match status" value="1"/>
</dbReference>
<evidence type="ECO:0000256" key="3">
    <source>
        <dbReference type="ARBA" id="ARBA00004123"/>
    </source>
</evidence>
<feature type="region of interest" description="Disordered" evidence="27">
    <location>
        <begin position="446"/>
        <end position="476"/>
    </location>
</feature>
<keyword evidence="20" id="KW-0234">DNA repair</keyword>
<evidence type="ECO:0000256" key="8">
    <source>
        <dbReference type="ARBA" id="ARBA00022634"/>
    </source>
</evidence>
<keyword evidence="11" id="KW-0235">DNA replication</keyword>
<keyword evidence="17" id="KW-0832">Ubl conjugation</keyword>
<dbReference type="InterPro" id="IPR001126">
    <property type="entry name" value="UmuC"/>
</dbReference>
<keyword evidence="18" id="KW-0239">DNA-directed DNA polymerase</keyword>
<dbReference type="Gene3D" id="3.30.70.270">
    <property type="match status" value="1"/>
</dbReference>
<dbReference type="KEGG" id="lak:106180842"/>
<evidence type="ECO:0000256" key="24">
    <source>
        <dbReference type="ARBA" id="ARBA00049244"/>
    </source>
</evidence>
<evidence type="ECO:0000256" key="13">
    <source>
        <dbReference type="ARBA" id="ARBA00022763"/>
    </source>
</evidence>
<dbReference type="GO" id="GO:0035861">
    <property type="term" value="C:site of double-strand break"/>
    <property type="evidence" value="ECO:0007669"/>
    <property type="project" value="TreeGrafter"/>
</dbReference>
<organism evidence="30 31">
    <name type="scientific">Lingula anatina</name>
    <name type="common">Brachiopod</name>
    <name type="synonym">Lingula unguis</name>
    <dbReference type="NCBI Taxonomy" id="7574"/>
    <lineage>
        <taxon>Eukaryota</taxon>
        <taxon>Metazoa</taxon>
        <taxon>Spiralia</taxon>
        <taxon>Lophotrochozoa</taxon>
        <taxon>Brachiopoda</taxon>
        <taxon>Linguliformea</taxon>
        <taxon>Lingulata</taxon>
        <taxon>Lingulida</taxon>
        <taxon>Linguloidea</taxon>
        <taxon>Lingulidae</taxon>
        <taxon>Lingula</taxon>
    </lineage>
</organism>
<dbReference type="PROSITE" id="PS50173">
    <property type="entry name" value="UMUC"/>
    <property type="match status" value="1"/>
</dbReference>
<dbReference type="GO" id="GO:0003684">
    <property type="term" value="F:damaged DNA binding"/>
    <property type="evidence" value="ECO:0007669"/>
    <property type="project" value="InterPro"/>
</dbReference>
<dbReference type="PROSITE" id="PS51907">
    <property type="entry name" value="ZF_UBZ3"/>
    <property type="match status" value="1"/>
</dbReference>
<dbReference type="InterPro" id="IPR043502">
    <property type="entry name" value="DNA/RNA_pol_sf"/>
</dbReference>
<evidence type="ECO:0000256" key="22">
    <source>
        <dbReference type="ARBA" id="ARBA00023270"/>
    </source>
</evidence>
<feature type="compositionally biased region" description="Polar residues" evidence="27">
    <location>
        <begin position="462"/>
        <end position="474"/>
    </location>
</feature>
<dbReference type="FunFam" id="3.30.1490.100:FF:000007">
    <property type="entry name" value="DNA polymerase eta"/>
    <property type="match status" value="1"/>
</dbReference>
<evidence type="ECO:0000259" key="28">
    <source>
        <dbReference type="PROSITE" id="PS50173"/>
    </source>
</evidence>
<proteinExistence type="inferred from homology"/>
<dbReference type="Pfam" id="PF21704">
    <property type="entry name" value="POLH-Rev1_HhH"/>
    <property type="match status" value="1"/>
</dbReference>
<sequence length="704" mass="77875">MDRVIALVDMDCFYVQVEQRLNPALKGKPCAVVQYNAWKGGGIIAVGYEARACGVTRQMRGDEAKKKCPDIVLCRVPEVRGKADLTKFREAGAEVIATLSKFCKCVERASIDEAYLDLTAEVEERLNEIGNTRILASQLQNTYVVGWEGEDSQKTQDGLDLREQGVKDWLSTCYDAVSDQDVRLAVGAVIAEEMRAAVYKETGFRCSAGIAHNKMLAKFSCGVHKPNKQTVLPHSSVHKMFTTLKVTKLRGFGGKFGEEVIQKLGVENVADICKYSEQQLQNYFGEKAGSWLFAVCRGEEHEAVSARQLAKSIGCSKNFTGKNCLDTREKVRYWLDQLSGELEERLIKDKEVNNRVAKHLNVSVRYLSNPNPVSSSRSCAIVKYERKKICDDAFSLLQKFNTAGPHQSAWVPAIICLGMSAGKFDEMSNTANPTIKQFLVSDSKSKQKPLSKSKKGSKISATVVNNDSSPSASKSPVKIRGGIESFFKSKVTKLPLNESHRNSKLIQKDFESKYVKVDCSLEALDGDHGSAVCEVLEVDCDKVQNDSAFSKVLTNARTCQGTYEKLNGNANIKVNCAEREQREYNFEIKEGASLLLNDHIGSVQKMTTGPLPGNPSTSAVDELDMQTCEKCGRKISAWELPEHLDYHFALELQKQCNGASASTNATGFPSSAAKRKSDNQPGRHNPKKSKTSVYNTLHHYFSKS</sequence>
<dbReference type="OrthoDB" id="5723at2759"/>
<dbReference type="InterPro" id="IPR043128">
    <property type="entry name" value="Rev_trsase/Diguanyl_cyclase"/>
</dbReference>
<evidence type="ECO:0000256" key="14">
    <source>
        <dbReference type="ARBA" id="ARBA00022771"/>
    </source>
</evidence>
<dbReference type="GO" id="GO:0042276">
    <property type="term" value="P:error-prone translesion synthesis"/>
    <property type="evidence" value="ECO:0007669"/>
    <property type="project" value="TreeGrafter"/>
</dbReference>
<comment type="cofactor">
    <cofactor evidence="2">
        <name>Mg(2+)</name>
        <dbReference type="ChEBI" id="CHEBI:18420"/>
    </cofactor>
</comment>
<dbReference type="GO" id="GO:0005657">
    <property type="term" value="C:replication fork"/>
    <property type="evidence" value="ECO:0007669"/>
    <property type="project" value="TreeGrafter"/>
</dbReference>
<evidence type="ECO:0000259" key="29">
    <source>
        <dbReference type="PROSITE" id="PS51907"/>
    </source>
</evidence>
<keyword evidence="9" id="KW-0808">Transferase</keyword>
<keyword evidence="14" id="KW-0863">Zinc-finger</keyword>
<dbReference type="Gene3D" id="3.30.1490.100">
    <property type="entry name" value="DNA polymerase, Y-family, little finger domain"/>
    <property type="match status" value="1"/>
</dbReference>
<dbReference type="GO" id="GO:0003887">
    <property type="term" value="F:DNA-directed DNA polymerase activity"/>
    <property type="evidence" value="ECO:0007669"/>
    <property type="project" value="UniProtKB-KW"/>
</dbReference>
<comment type="cofactor">
    <cofactor evidence="1">
        <name>Mn(2+)</name>
        <dbReference type="ChEBI" id="CHEBI:29035"/>
    </cofactor>
</comment>
<dbReference type="FunFam" id="3.30.70.270:FF:000022">
    <property type="entry name" value="DNA polymerase eta"/>
    <property type="match status" value="1"/>
</dbReference>
<evidence type="ECO:0000313" key="31">
    <source>
        <dbReference type="RefSeq" id="XP_013420442.1"/>
    </source>
</evidence>
<keyword evidence="10" id="KW-0548">Nucleotidyltransferase</keyword>
<dbReference type="PIRSF" id="PIRSF036603">
    <property type="entry name" value="DPol_eta"/>
    <property type="match status" value="1"/>
</dbReference>
<dbReference type="SUPFAM" id="SSF56672">
    <property type="entry name" value="DNA/RNA polymerases"/>
    <property type="match status" value="1"/>
</dbReference>
<evidence type="ECO:0000256" key="4">
    <source>
        <dbReference type="ARBA" id="ARBA00010945"/>
    </source>
</evidence>
<dbReference type="FunCoup" id="A0A1S3KD68">
    <property type="interactions" value="1924"/>
</dbReference>
<feature type="compositionally biased region" description="Basic residues" evidence="27">
    <location>
        <begin position="446"/>
        <end position="457"/>
    </location>
</feature>
<dbReference type="RefSeq" id="XP_013420442.1">
    <property type="nucleotide sequence ID" value="XM_013564988.1"/>
</dbReference>
<keyword evidence="21" id="KW-0539">Nucleus</keyword>
<dbReference type="AlphaFoldDB" id="A0A1S3KD68"/>
<evidence type="ECO:0000256" key="5">
    <source>
        <dbReference type="ARBA" id="ARBA00012417"/>
    </source>
</evidence>
<dbReference type="GO" id="GO:0010225">
    <property type="term" value="P:response to UV-C"/>
    <property type="evidence" value="ECO:0007669"/>
    <property type="project" value="UniProtKB-ARBA"/>
</dbReference>
<keyword evidence="12" id="KW-0479">Metal-binding</keyword>
<dbReference type="InterPro" id="IPR052230">
    <property type="entry name" value="DNA_polymerase_eta"/>
</dbReference>
<dbReference type="InParanoid" id="A0A1S3KD68"/>
<evidence type="ECO:0000256" key="15">
    <source>
        <dbReference type="ARBA" id="ARBA00022833"/>
    </source>
</evidence>
<dbReference type="PANTHER" id="PTHR45873">
    <property type="entry name" value="DNA POLYMERASE ETA"/>
    <property type="match status" value="1"/>
</dbReference>
<evidence type="ECO:0000256" key="9">
    <source>
        <dbReference type="ARBA" id="ARBA00022679"/>
    </source>
</evidence>
<keyword evidence="16" id="KW-0460">Magnesium</keyword>
<evidence type="ECO:0000256" key="25">
    <source>
        <dbReference type="ARBA" id="ARBA00064665"/>
    </source>
</evidence>